<dbReference type="GO" id="GO:0016020">
    <property type="term" value="C:membrane"/>
    <property type="evidence" value="ECO:0007669"/>
    <property type="project" value="UniProtKB-SubCell"/>
</dbReference>
<comment type="subcellular location">
    <subcellularLocation>
        <location evidence="1">Membrane</location>
        <topology evidence="1">Single-pass membrane protein</topology>
    </subcellularLocation>
</comment>
<protein>
    <recommendedName>
        <fullName evidence="8">Glycosyltransferase family 92 protein</fullName>
        <ecNumber evidence="8">2.4.1.-</ecNumber>
    </recommendedName>
</protein>
<evidence type="ECO:0000313" key="11">
    <source>
        <dbReference type="Proteomes" id="UP000887568"/>
    </source>
</evidence>
<evidence type="ECO:0000256" key="1">
    <source>
        <dbReference type="ARBA" id="ARBA00004167"/>
    </source>
</evidence>
<evidence type="ECO:0000256" key="8">
    <source>
        <dbReference type="RuleBase" id="RU366017"/>
    </source>
</evidence>
<dbReference type="OMA" id="YWGARLQ"/>
<keyword evidence="11" id="KW-1185">Reference proteome</keyword>
<evidence type="ECO:0000256" key="6">
    <source>
        <dbReference type="ARBA" id="ARBA00022989"/>
    </source>
</evidence>
<keyword evidence="7" id="KW-0472">Membrane</keyword>
<evidence type="ECO:0000256" key="7">
    <source>
        <dbReference type="ARBA" id="ARBA00023136"/>
    </source>
</evidence>
<keyword evidence="5" id="KW-0812">Transmembrane</keyword>
<evidence type="ECO:0000256" key="2">
    <source>
        <dbReference type="ARBA" id="ARBA00007647"/>
    </source>
</evidence>
<evidence type="ECO:0000256" key="9">
    <source>
        <dbReference type="SAM" id="MobiDB-lite"/>
    </source>
</evidence>
<feature type="region of interest" description="Disordered" evidence="9">
    <location>
        <begin position="46"/>
        <end position="66"/>
    </location>
</feature>
<dbReference type="EnsemblMetazoa" id="XM_038220315.1">
    <property type="protein sequence ID" value="XP_038076243.1"/>
    <property type="gene ID" value="LOC119744399"/>
</dbReference>
<evidence type="ECO:0000256" key="5">
    <source>
        <dbReference type="ARBA" id="ARBA00022692"/>
    </source>
</evidence>
<dbReference type="PANTHER" id="PTHR21461">
    <property type="entry name" value="GLYCOSYLTRANSFERASE FAMILY 92 PROTEIN"/>
    <property type="match status" value="1"/>
</dbReference>
<name>A0A914BIY1_PATMI</name>
<keyword evidence="3 8" id="KW-0328">Glycosyltransferase</keyword>
<evidence type="ECO:0000313" key="10">
    <source>
        <dbReference type="EnsemblMetazoa" id="XP_038076243.1"/>
    </source>
</evidence>
<evidence type="ECO:0000256" key="4">
    <source>
        <dbReference type="ARBA" id="ARBA00022679"/>
    </source>
</evidence>
<comment type="similarity">
    <text evidence="2 8">Belongs to the glycosyltransferase 92 family.</text>
</comment>
<dbReference type="OrthoDB" id="2019083at2759"/>
<dbReference type="GeneID" id="119744399"/>
<dbReference type="InterPro" id="IPR008166">
    <property type="entry name" value="Glyco_transf_92"/>
</dbReference>
<dbReference type="PANTHER" id="PTHR21461:SF87">
    <property type="entry name" value="GH12965P"/>
    <property type="match status" value="1"/>
</dbReference>
<dbReference type="EC" id="2.4.1.-" evidence="8"/>
<dbReference type="GO" id="GO:0005737">
    <property type="term" value="C:cytoplasm"/>
    <property type="evidence" value="ECO:0007669"/>
    <property type="project" value="TreeGrafter"/>
</dbReference>
<dbReference type="AlphaFoldDB" id="A0A914BIY1"/>
<keyword evidence="4 8" id="KW-0808">Transferase</keyword>
<dbReference type="Proteomes" id="UP000887568">
    <property type="component" value="Unplaced"/>
</dbReference>
<reference evidence="10" key="1">
    <citation type="submission" date="2022-11" db="UniProtKB">
        <authorList>
            <consortium name="EnsemblMetazoa"/>
        </authorList>
    </citation>
    <scope>IDENTIFICATION</scope>
</reference>
<accession>A0A914BIY1</accession>
<dbReference type="Pfam" id="PF01697">
    <property type="entry name" value="Glyco_transf_92"/>
    <property type="match status" value="1"/>
</dbReference>
<organism evidence="10 11">
    <name type="scientific">Patiria miniata</name>
    <name type="common">Bat star</name>
    <name type="synonym">Asterina miniata</name>
    <dbReference type="NCBI Taxonomy" id="46514"/>
    <lineage>
        <taxon>Eukaryota</taxon>
        <taxon>Metazoa</taxon>
        <taxon>Echinodermata</taxon>
        <taxon>Eleutherozoa</taxon>
        <taxon>Asterozoa</taxon>
        <taxon>Asteroidea</taxon>
        <taxon>Valvatacea</taxon>
        <taxon>Valvatida</taxon>
        <taxon>Asterinidae</taxon>
        <taxon>Patiria</taxon>
    </lineage>
</organism>
<proteinExistence type="inferred from homology"/>
<evidence type="ECO:0000256" key="3">
    <source>
        <dbReference type="ARBA" id="ARBA00022676"/>
    </source>
</evidence>
<dbReference type="GO" id="GO:0016757">
    <property type="term" value="F:glycosyltransferase activity"/>
    <property type="evidence" value="ECO:0007669"/>
    <property type="project" value="UniProtKB-UniRule"/>
</dbReference>
<sequence length="367" mass="42634">MVKMALRFFSLTRTSKKCLLLLLFLVGFVNWYLGIRSVDLSDHEEPGRNNYRAVSRDQPVTEHGKPHNYTKLVTLNKRVDSESCPSWCYGRPSRHDQHTERNDSTKTKPYFLTAVLSFRIYDWKDKAKLSTRELNQWIRYVSYAGADHVYLYDAYVYQNESQKEGVQDFIASGFVTYTDWHHRAAPFSLGWTQAGAYADCIQRWGDLTSWQLGVDMDEYPFVPADREPGFLARYLRAFDSSSPTAASISELSMPNYLYLGKPLDVKKHPLLIDRIWRRSKKPANHLVKPVYRPAAIRHPDIHHNSLKYGTSKTLPDNGLRMNHYWGSRLQNWGDDTKEVLDMTVDDRSMEPVIASLYKCDSCRPPYQ</sequence>
<keyword evidence="6" id="KW-1133">Transmembrane helix</keyword>
<dbReference type="RefSeq" id="XP_038076243.1">
    <property type="nucleotide sequence ID" value="XM_038220315.1"/>
</dbReference>